<gene>
    <name evidence="6" type="ORF">BON22_1821</name>
</gene>
<dbReference type="InterPro" id="IPR002110">
    <property type="entry name" value="Ankyrin_rpt"/>
</dbReference>
<keyword evidence="4" id="KW-0012">Acyltransferase</keyword>
<dbReference type="STRING" id="36022.A0A1V2L8E0"/>
<dbReference type="PANTHER" id="PTHR24161">
    <property type="entry name" value="ANK_REP_REGION DOMAIN-CONTAINING PROTEIN-RELATED"/>
    <property type="match status" value="1"/>
</dbReference>
<evidence type="ECO:0000256" key="4">
    <source>
        <dbReference type="ARBA" id="ARBA00023315"/>
    </source>
</evidence>
<keyword evidence="2" id="KW-0677">Repeat</keyword>
<dbReference type="Proteomes" id="UP000189513">
    <property type="component" value="Unassembled WGS sequence"/>
</dbReference>
<keyword evidence="3 5" id="KW-0040">ANK repeat</keyword>
<keyword evidence="7" id="KW-1185">Reference proteome</keyword>
<keyword evidence="4" id="KW-0808">Transferase</keyword>
<feature type="repeat" description="ANK" evidence="5">
    <location>
        <begin position="85"/>
        <end position="105"/>
    </location>
</feature>
<dbReference type="VEuPathDB" id="FungiDB:BON22_1821"/>
<dbReference type="EMBL" id="MPUK01000003">
    <property type="protein sequence ID" value="ONH68168.1"/>
    <property type="molecule type" value="Genomic_DNA"/>
</dbReference>
<dbReference type="PROSITE" id="PS50297">
    <property type="entry name" value="ANK_REP_REGION"/>
    <property type="match status" value="2"/>
</dbReference>
<protein>
    <recommendedName>
        <fullName evidence="1">protein S-acyltransferase</fullName>
        <ecNumber evidence="1">2.3.1.225</ecNumber>
    </recommendedName>
</protein>
<dbReference type="PANTHER" id="PTHR24161:SF85">
    <property type="entry name" value="PALMITOYLTRANSFERASE HIP14"/>
    <property type="match status" value="1"/>
</dbReference>
<name>A0A1V2L8E0_CYBFA</name>
<organism evidence="6 7">
    <name type="scientific">Cyberlindnera fabianii</name>
    <name type="common">Yeast</name>
    <name type="synonym">Hansenula fabianii</name>
    <dbReference type="NCBI Taxonomy" id="36022"/>
    <lineage>
        <taxon>Eukaryota</taxon>
        <taxon>Fungi</taxon>
        <taxon>Dikarya</taxon>
        <taxon>Ascomycota</taxon>
        <taxon>Saccharomycotina</taxon>
        <taxon>Saccharomycetes</taxon>
        <taxon>Phaffomycetales</taxon>
        <taxon>Phaffomycetaceae</taxon>
        <taxon>Cyberlindnera</taxon>
    </lineage>
</organism>
<accession>A0A1V2L8E0</accession>
<dbReference type="Gene3D" id="1.25.40.20">
    <property type="entry name" value="Ankyrin repeat-containing domain"/>
    <property type="match status" value="1"/>
</dbReference>
<dbReference type="SUPFAM" id="SSF48403">
    <property type="entry name" value="Ankyrin repeat"/>
    <property type="match status" value="1"/>
</dbReference>
<dbReference type="OMA" id="EAENVGW"/>
<dbReference type="Pfam" id="PF12796">
    <property type="entry name" value="Ank_2"/>
    <property type="match status" value="1"/>
</dbReference>
<evidence type="ECO:0000313" key="7">
    <source>
        <dbReference type="Proteomes" id="UP000189513"/>
    </source>
</evidence>
<dbReference type="PROSITE" id="PS50088">
    <property type="entry name" value="ANK_REPEAT"/>
    <property type="match status" value="2"/>
</dbReference>
<comment type="caution">
    <text evidence="6">The sequence shown here is derived from an EMBL/GenBank/DDBJ whole genome shotgun (WGS) entry which is preliminary data.</text>
</comment>
<dbReference type="EC" id="2.3.1.225" evidence="1"/>
<proteinExistence type="predicted"/>
<dbReference type="GO" id="GO:0019706">
    <property type="term" value="F:protein-cysteine S-palmitoyltransferase activity"/>
    <property type="evidence" value="ECO:0007669"/>
    <property type="project" value="UniProtKB-EC"/>
</dbReference>
<reference evidence="7" key="1">
    <citation type="journal article" date="2017" name="Genome Announc.">
        <title>Genome sequences of Cyberlindnera fabianii 65, Pichia kudriavzevii 129, and Saccharomyces cerevisiae 131 isolated from fermented masau fruits in Zimbabwe.</title>
        <authorList>
            <person name="van Rijswijck I.M.H."/>
            <person name="Derks M.F.L."/>
            <person name="Abee T."/>
            <person name="de Ridder D."/>
            <person name="Smid E.J."/>
        </authorList>
    </citation>
    <scope>NUCLEOTIDE SEQUENCE [LARGE SCALE GENOMIC DNA]</scope>
    <source>
        <strain evidence="7">65</strain>
    </source>
</reference>
<evidence type="ECO:0000256" key="1">
    <source>
        <dbReference type="ARBA" id="ARBA00012210"/>
    </source>
</evidence>
<feature type="repeat" description="ANK" evidence="5">
    <location>
        <begin position="46"/>
        <end position="68"/>
    </location>
</feature>
<evidence type="ECO:0000313" key="6">
    <source>
        <dbReference type="EMBL" id="ONH68168.1"/>
    </source>
</evidence>
<sequence>MSQQTLTQEEKEIIIEDARYGDLETLQEIFGELPGSLILECIDSETQVTPIHMASANGHFDTVKYLLEQVPRESATSLVNRQNFEGNTALHWAALNGHLKVVELLCDKYDADAFLKNKFGNDAIYEAEKNGREEVETYFLKKFDVEPVGEDGEVDVNVSSNDVEVNPGKEIDQISKEQMNNIESNEKFLEERTANMKI</sequence>
<evidence type="ECO:0000256" key="2">
    <source>
        <dbReference type="ARBA" id="ARBA00022737"/>
    </source>
</evidence>
<dbReference type="AlphaFoldDB" id="A0A1V2L8E0"/>
<evidence type="ECO:0000256" key="3">
    <source>
        <dbReference type="ARBA" id="ARBA00023043"/>
    </source>
</evidence>
<evidence type="ECO:0000256" key="5">
    <source>
        <dbReference type="PROSITE-ProRule" id="PRU00023"/>
    </source>
</evidence>
<dbReference type="InterPro" id="IPR036770">
    <property type="entry name" value="Ankyrin_rpt-contain_sf"/>
</dbReference>
<dbReference type="SMART" id="SM00248">
    <property type="entry name" value="ANK"/>
    <property type="match status" value="2"/>
</dbReference>